<evidence type="ECO:0000313" key="6">
    <source>
        <dbReference type="Proteomes" id="UP000198870"/>
    </source>
</evidence>
<dbReference type="GO" id="GO:0003677">
    <property type="term" value="F:DNA binding"/>
    <property type="evidence" value="ECO:0007669"/>
    <property type="project" value="UniProtKB-KW"/>
</dbReference>
<keyword evidence="2 5" id="KW-0238">DNA-binding</keyword>
<evidence type="ECO:0000313" key="5">
    <source>
        <dbReference type="EMBL" id="SCY10121.1"/>
    </source>
</evidence>
<dbReference type="Pfam" id="PF00392">
    <property type="entry name" value="GntR"/>
    <property type="match status" value="1"/>
</dbReference>
<evidence type="ECO:0000256" key="2">
    <source>
        <dbReference type="ARBA" id="ARBA00023125"/>
    </source>
</evidence>
<dbReference type="GO" id="GO:0003700">
    <property type="term" value="F:DNA-binding transcription factor activity"/>
    <property type="evidence" value="ECO:0007669"/>
    <property type="project" value="InterPro"/>
</dbReference>
<keyword evidence="1" id="KW-0805">Transcription regulation</keyword>
<dbReference type="EMBL" id="FMUX01000004">
    <property type="protein sequence ID" value="SCY10121.1"/>
    <property type="molecule type" value="Genomic_DNA"/>
</dbReference>
<dbReference type="InterPro" id="IPR008920">
    <property type="entry name" value="TF_FadR/GntR_C"/>
</dbReference>
<protein>
    <submittedName>
        <fullName evidence="5">DNA-binding transcriptional regulator, FadR family</fullName>
    </submittedName>
</protein>
<dbReference type="PROSITE" id="PS50949">
    <property type="entry name" value="HTH_GNTR"/>
    <property type="match status" value="1"/>
</dbReference>
<dbReference type="InterPro" id="IPR036388">
    <property type="entry name" value="WH-like_DNA-bd_sf"/>
</dbReference>
<dbReference type="SUPFAM" id="SSF48008">
    <property type="entry name" value="GntR ligand-binding domain-like"/>
    <property type="match status" value="1"/>
</dbReference>
<organism evidence="5 6">
    <name type="scientific">Desulfoluna spongiiphila</name>
    <dbReference type="NCBI Taxonomy" id="419481"/>
    <lineage>
        <taxon>Bacteria</taxon>
        <taxon>Pseudomonadati</taxon>
        <taxon>Thermodesulfobacteriota</taxon>
        <taxon>Desulfobacteria</taxon>
        <taxon>Desulfobacterales</taxon>
        <taxon>Desulfolunaceae</taxon>
        <taxon>Desulfoluna</taxon>
    </lineage>
</organism>
<dbReference type="InterPro" id="IPR000524">
    <property type="entry name" value="Tscrpt_reg_HTH_GntR"/>
</dbReference>
<dbReference type="CDD" id="cd07377">
    <property type="entry name" value="WHTH_GntR"/>
    <property type="match status" value="1"/>
</dbReference>
<dbReference type="SUPFAM" id="SSF46785">
    <property type="entry name" value="Winged helix' DNA-binding domain"/>
    <property type="match status" value="1"/>
</dbReference>
<dbReference type="PRINTS" id="PR00035">
    <property type="entry name" value="HTHGNTR"/>
</dbReference>
<reference evidence="5 6" key="1">
    <citation type="submission" date="2016-10" db="EMBL/GenBank/DDBJ databases">
        <authorList>
            <person name="de Groot N.N."/>
        </authorList>
    </citation>
    <scope>NUCLEOTIDE SEQUENCE [LARGE SCALE GENOMIC DNA]</scope>
    <source>
        <strain evidence="5 6">AA1</strain>
    </source>
</reference>
<dbReference type="Proteomes" id="UP000198870">
    <property type="component" value="Unassembled WGS sequence"/>
</dbReference>
<dbReference type="InterPro" id="IPR036390">
    <property type="entry name" value="WH_DNA-bd_sf"/>
</dbReference>
<evidence type="ECO:0000256" key="3">
    <source>
        <dbReference type="ARBA" id="ARBA00023163"/>
    </source>
</evidence>
<dbReference type="Gene3D" id="1.20.120.530">
    <property type="entry name" value="GntR ligand-binding domain-like"/>
    <property type="match status" value="1"/>
</dbReference>
<dbReference type="InterPro" id="IPR011711">
    <property type="entry name" value="GntR_C"/>
</dbReference>
<feature type="domain" description="HTH gntR-type" evidence="4">
    <location>
        <begin position="29"/>
        <end position="99"/>
    </location>
</feature>
<gene>
    <name evidence="5" type="ORF">SAMN05216233_1046</name>
</gene>
<dbReference type="PANTHER" id="PTHR43537">
    <property type="entry name" value="TRANSCRIPTIONAL REGULATOR, GNTR FAMILY"/>
    <property type="match status" value="1"/>
</dbReference>
<dbReference type="RefSeq" id="WP_217640252.1">
    <property type="nucleotide sequence ID" value="NZ_FMUX01000004.1"/>
</dbReference>
<dbReference type="STRING" id="419481.SAMN05216233_1046"/>
<dbReference type="SMART" id="SM00345">
    <property type="entry name" value="HTH_GNTR"/>
    <property type="match status" value="1"/>
</dbReference>
<evidence type="ECO:0000259" key="4">
    <source>
        <dbReference type="PROSITE" id="PS50949"/>
    </source>
</evidence>
<accession>A0A1G5D6I0</accession>
<sequence>MDIVKTMVVPLQKNQDMADKPVFKPAQPGRAVEDVSLQIEAAIMGGAFRPGDKLPSERELQVHFGTGRGVIREALRILKQKDLVEVKKGSKGGAFVKEADVANASASLALFLKQKQIDPEQLIVFRESIDKTITMLAIAQGSTEEKNLLYEKSLEFTSLVSAEDVNMDHIGETDRELNTLLAQMSKNPLFVWIMQAIQLGFSSYDYALYEEEHYRKLTVNNWRDTAREIKNGEIMKALSYIGYHYSLLRKCINDKHGEPLGKEIRFLTVEE</sequence>
<dbReference type="Gene3D" id="1.10.10.10">
    <property type="entry name" value="Winged helix-like DNA-binding domain superfamily/Winged helix DNA-binding domain"/>
    <property type="match status" value="1"/>
</dbReference>
<name>A0A1G5D6I0_9BACT</name>
<keyword evidence="3" id="KW-0804">Transcription</keyword>
<dbReference type="PANTHER" id="PTHR43537:SF49">
    <property type="entry name" value="TRANSCRIPTIONAL REGULATORY PROTEIN"/>
    <property type="match status" value="1"/>
</dbReference>
<proteinExistence type="predicted"/>
<dbReference type="Pfam" id="PF07729">
    <property type="entry name" value="FCD"/>
    <property type="match status" value="1"/>
</dbReference>
<keyword evidence="6" id="KW-1185">Reference proteome</keyword>
<dbReference type="AlphaFoldDB" id="A0A1G5D6I0"/>
<evidence type="ECO:0000256" key="1">
    <source>
        <dbReference type="ARBA" id="ARBA00023015"/>
    </source>
</evidence>